<dbReference type="PROSITE" id="PS01124">
    <property type="entry name" value="HTH_ARAC_FAMILY_2"/>
    <property type="match status" value="1"/>
</dbReference>
<dbReference type="InterPro" id="IPR018062">
    <property type="entry name" value="HTH_AraC-typ_CS"/>
</dbReference>
<dbReference type="Pfam" id="PF12833">
    <property type="entry name" value="HTH_18"/>
    <property type="match status" value="1"/>
</dbReference>
<protein>
    <submittedName>
        <fullName evidence="5">Helix-turn-helix transcriptional regulator</fullName>
    </submittedName>
</protein>
<dbReference type="PANTHER" id="PTHR47504">
    <property type="entry name" value="RIGHT ORIGIN-BINDING PROTEIN"/>
    <property type="match status" value="1"/>
</dbReference>
<evidence type="ECO:0000256" key="3">
    <source>
        <dbReference type="ARBA" id="ARBA00023163"/>
    </source>
</evidence>
<evidence type="ECO:0000313" key="5">
    <source>
        <dbReference type="EMBL" id="MBV7390540.1"/>
    </source>
</evidence>
<dbReference type="PROSITE" id="PS00041">
    <property type="entry name" value="HTH_ARAC_FAMILY_1"/>
    <property type="match status" value="1"/>
</dbReference>
<keyword evidence="1" id="KW-0805">Transcription regulation</keyword>
<keyword evidence="2" id="KW-0238">DNA-binding</keyword>
<evidence type="ECO:0000313" key="6">
    <source>
        <dbReference type="Proteomes" id="UP000774130"/>
    </source>
</evidence>
<dbReference type="Proteomes" id="UP000774130">
    <property type="component" value="Unassembled WGS sequence"/>
</dbReference>
<organism evidence="5 6">
    <name type="scientific">Enterococcus alishanensis</name>
    <dbReference type="NCBI Taxonomy" id="1303817"/>
    <lineage>
        <taxon>Bacteria</taxon>
        <taxon>Bacillati</taxon>
        <taxon>Bacillota</taxon>
        <taxon>Bacilli</taxon>
        <taxon>Lactobacillales</taxon>
        <taxon>Enterococcaceae</taxon>
        <taxon>Enterococcus</taxon>
    </lineage>
</organism>
<comment type="caution">
    <text evidence="5">The sequence shown here is derived from an EMBL/GenBank/DDBJ whole genome shotgun (WGS) entry which is preliminary data.</text>
</comment>
<evidence type="ECO:0000259" key="4">
    <source>
        <dbReference type="PROSITE" id="PS01124"/>
    </source>
</evidence>
<reference evidence="5 6" key="1">
    <citation type="submission" date="2021-06" db="EMBL/GenBank/DDBJ databases">
        <title>Enterococcus alishanensis sp. nov., a novel lactic acid bacterium isolated from fresh coffee beans.</title>
        <authorList>
            <person name="Chen Y.-S."/>
        </authorList>
    </citation>
    <scope>NUCLEOTIDE SEQUENCE [LARGE SCALE GENOMIC DNA]</scope>
    <source>
        <strain evidence="5 6">ALS3</strain>
    </source>
</reference>
<keyword evidence="3" id="KW-0804">Transcription</keyword>
<feature type="domain" description="HTH araC/xylS-type" evidence="4">
    <location>
        <begin position="1"/>
        <end position="77"/>
    </location>
</feature>
<evidence type="ECO:0000256" key="2">
    <source>
        <dbReference type="ARBA" id="ARBA00023125"/>
    </source>
</evidence>
<dbReference type="PANTHER" id="PTHR47504:SF5">
    <property type="entry name" value="RIGHT ORIGIN-BINDING PROTEIN"/>
    <property type="match status" value="1"/>
</dbReference>
<keyword evidence="6" id="KW-1185">Reference proteome</keyword>
<proteinExistence type="predicted"/>
<dbReference type="InterPro" id="IPR018060">
    <property type="entry name" value="HTH_AraC"/>
</dbReference>
<gene>
    <name evidence="5" type="ORF">KUA55_07605</name>
</gene>
<dbReference type="EMBL" id="JAHUZB010000003">
    <property type="protein sequence ID" value="MBV7390540.1"/>
    <property type="molecule type" value="Genomic_DNA"/>
</dbReference>
<name>A0ABS6TCC6_9ENTE</name>
<sequence>MAHLSPFYYQRLFKRLVGRSFSEYVKLRRLAKASQLLLETDHRILDIAIKTGFHSHAVFTKAFKSAYGLTPEKFRQERPLLNQVAKPELRLMYTDVDENVPLITSQIVLEIQRHTLTVPETYLGFIGDLSIASHIPIAGATGIDGPAKLWKKFHRVKKNYPAILPDGPELGASFLKDQSIDPTTLGKDASFNYFAGGKSDGTLVPDLAEWRMEPGEYVVCHFEAEDLKTATMQHIDTALKYLLETWLPTHKIHIAPFSVEKYLLSTEQIQKIEIWVEILNQEL</sequence>
<accession>A0ABS6TCC6</accession>
<evidence type="ECO:0000256" key="1">
    <source>
        <dbReference type="ARBA" id="ARBA00023015"/>
    </source>
</evidence>
<dbReference type="InterPro" id="IPR050959">
    <property type="entry name" value="MarA-like"/>
</dbReference>
<dbReference type="SMART" id="SM00342">
    <property type="entry name" value="HTH_ARAC"/>
    <property type="match status" value="1"/>
</dbReference>